<name>A0A9X1Y5M5_9PROT</name>
<dbReference type="EMBL" id="JALPRX010000014">
    <property type="protein sequence ID" value="MCK8783547.1"/>
    <property type="molecule type" value="Genomic_DNA"/>
</dbReference>
<evidence type="ECO:0000256" key="1">
    <source>
        <dbReference type="SAM" id="Coils"/>
    </source>
</evidence>
<dbReference type="InterPro" id="IPR007060">
    <property type="entry name" value="FtsL/DivIC"/>
</dbReference>
<protein>
    <submittedName>
        <fullName evidence="2">Septum formation initiator family protein</fullName>
    </submittedName>
</protein>
<dbReference type="Pfam" id="PF04977">
    <property type="entry name" value="DivIC"/>
    <property type="match status" value="1"/>
</dbReference>
<sequence length="109" mass="12802">MSLGRELKRRVREAALPMVFVGLSFYFGWHVVHGDRGLIAYERRMEEIRQARVELAQAEAERDALERRVNGLRANRLDRDQLDERARARLNLVGHDDIVIPYEAGRRLY</sequence>
<organism evidence="2 3">
    <name type="scientific">Roseomonas acroporae</name>
    <dbReference type="NCBI Taxonomy" id="2937791"/>
    <lineage>
        <taxon>Bacteria</taxon>
        <taxon>Pseudomonadati</taxon>
        <taxon>Pseudomonadota</taxon>
        <taxon>Alphaproteobacteria</taxon>
        <taxon>Acetobacterales</taxon>
        <taxon>Roseomonadaceae</taxon>
        <taxon>Roseomonas</taxon>
    </lineage>
</organism>
<proteinExistence type="predicted"/>
<feature type="coiled-coil region" evidence="1">
    <location>
        <begin position="38"/>
        <end position="75"/>
    </location>
</feature>
<evidence type="ECO:0000313" key="2">
    <source>
        <dbReference type="EMBL" id="MCK8783547.1"/>
    </source>
</evidence>
<gene>
    <name evidence="2" type="ORF">M0638_04020</name>
</gene>
<comment type="caution">
    <text evidence="2">The sequence shown here is derived from an EMBL/GenBank/DDBJ whole genome shotgun (WGS) entry which is preliminary data.</text>
</comment>
<evidence type="ECO:0000313" key="3">
    <source>
        <dbReference type="Proteomes" id="UP001139516"/>
    </source>
</evidence>
<dbReference type="Proteomes" id="UP001139516">
    <property type="component" value="Unassembled WGS sequence"/>
</dbReference>
<keyword evidence="1" id="KW-0175">Coiled coil</keyword>
<dbReference type="RefSeq" id="WP_248665672.1">
    <property type="nucleotide sequence ID" value="NZ_JALPRX010000014.1"/>
</dbReference>
<accession>A0A9X1Y5M5</accession>
<dbReference type="AlphaFoldDB" id="A0A9X1Y5M5"/>
<keyword evidence="3" id="KW-1185">Reference proteome</keyword>
<reference evidence="2" key="1">
    <citation type="submission" date="2022-04" db="EMBL/GenBank/DDBJ databases">
        <title>Roseomonas acroporae sp. nov., isolated from coral Acropora digitifera.</title>
        <authorList>
            <person name="Sun H."/>
        </authorList>
    </citation>
    <scope>NUCLEOTIDE SEQUENCE</scope>
    <source>
        <strain evidence="2">NAR14</strain>
    </source>
</reference>